<dbReference type="InterPro" id="IPR003000">
    <property type="entry name" value="Sirtuin"/>
</dbReference>
<gene>
    <name evidence="18" type="ORF">BEMITA_LOCUS3685</name>
</gene>
<dbReference type="FunFam" id="2.20.28.200:FF:000002">
    <property type="entry name" value="NAD-dependent deacetylase sirtuin-7"/>
    <property type="match status" value="1"/>
</dbReference>
<dbReference type="GO" id="GO:0010468">
    <property type="term" value="P:regulation of gene expression"/>
    <property type="evidence" value="ECO:0007669"/>
    <property type="project" value="UniProtKB-ARBA"/>
</dbReference>
<dbReference type="AlphaFoldDB" id="A0A9P0A1K8"/>
<evidence type="ECO:0000256" key="5">
    <source>
        <dbReference type="ARBA" id="ARBA00022723"/>
    </source>
</evidence>
<dbReference type="InterPro" id="IPR050134">
    <property type="entry name" value="NAD-dep_sirtuin_deacylases"/>
</dbReference>
<evidence type="ECO:0000256" key="1">
    <source>
        <dbReference type="ARBA" id="ARBA00001947"/>
    </source>
</evidence>
<sequence>MDDKKVAEKPSFLKRKAALKVTFCVKKTRDASHKKISAILRKAEHERTEEELQYLCKDDNIVQEVKEKLLKRQRLKDRLQEFEDPPEVLNNKCILLAKAISQSKHLVVYTGAGVSTAARIPDYRGSNGVWTLLEQGKDIGLHDLSAAKPTLTHMALFKLYQEKILKHVVSQNCDGLHLRSGLPRSALSEIHGNMYLEVCHDCEPIRFYLRLFDVTQHTARYSHETLRLCYFCGSPLCDTIVHFGERGVLQWPLNWKTASDNANQADVILCLGSSLKVLKKYPWLWGMDKPLRKRPQLFIVNLQWTPKDEHATLKINGKCDAVFEKVMHLLNVEIPKYSRHRDPIYNHATLIHPVESHITSKPALKTPQNSTNPLPDDGKFLDQSRISSSPLMDVKKEECITEEQPPENVDSKPRMCNEKDSVENCSFMKSIVLDDNKFDVKEEFQEEPAEQDPLQNLDWKESRSNGPIHCGFVKEMVKEEHVKIEPSLNGEEKVINILKSKINCSILNGNESSGNHSTKNLDHTGNRVFNCQMKFFKTIKEVAEDNVVERDCFHSKECKTNSIINEDVKFCEVIQDELEENYSQSRKSELRDQRINSIIFTESSNFRIIPSNEAVESNFAEITVSHNGEQKVINSVILNETSFRKTDFGQEDSIRKEGGQILNGIIIDNGVNFCEIMEQAESAEEDFEETDPLHIGEESDQVIFDCQVMDFSSVDLALGAGETVGISIPADFDEVYRRIRDNIVETSNIINNDWLEDSCKTKSVIPSTRDTQTQDTHSIIKTDSFNDSVSVTAETDKAISSQRCDFCRIYYDSNNCLFYMKFTNANLNFKDRCCLCCESPDSSIAKKPSNSHQNSINPGWFGKGYRKKIKRRK</sequence>
<proteinExistence type="inferred from homology"/>
<comment type="catalytic activity">
    <reaction evidence="11">
        <text>N(6)-decanoyl-L-lysyl-[protein] + NAD(+) + H2O = 2''-O-decanoyl-ADP-D-ribose + nicotinamide + L-lysyl-[protein]</text>
        <dbReference type="Rhea" id="RHEA:70631"/>
        <dbReference type="Rhea" id="RHEA-COMP:9752"/>
        <dbReference type="Rhea" id="RHEA-COMP:17932"/>
        <dbReference type="ChEBI" id="CHEBI:15377"/>
        <dbReference type="ChEBI" id="CHEBI:17154"/>
        <dbReference type="ChEBI" id="CHEBI:29969"/>
        <dbReference type="ChEBI" id="CHEBI:57540"/>
        <dbReference type="ChEBI" id="CHEBI:143222"/>
        <dbReference type="ChEBI" id="CHEBI:189688"/>
    </reaction>
    <physiologicalReaction direction="left-to-right" evidence="11">
        <dbReference type="Rhea" id="RHEA:70632"/>
    </physiologicalReaction>
</comment>
<dbReference type="InterPro" id="IPR026590">
    <property type="entry name" value="Ssirtuin_cat_dom"/>
</dbReference>
<dbReference type="Gene3D" id="2.20.28.200">
    <property type="match status" value="1"/>
</dbReference>
<feature type="domain" description="Deacetylase sirtuin-type" evidence="17">
    <location>
        <begin position="86"/>
        <end position="333"/>
    </location>
</feature>
<dbReference type="PANTHER" id="PTHR11085">
    <property type="entry name" value="NAD-DEPENDENT PROTEIN DEACYLASE SIRTUIN-5, MITOCHONDRIAL-RELATED"/>
    <property type="match status" value="1"/>
</dbReference>
<comment type="cofactor">
    <cofactor evidence="1">
        <name>Zn(2+)</name>
        <dbReference type="ChEBI" id="CHEBI:29105"/>
    </cofactor>
</comment>
<comment type="similarity">
    <text evidence="8">Belongs to the sirtuin family. Class IV subfamily.</text>
</comment>
<dbReference type="EC" id="2.3.1.286" evidence="2"/>
<feature type="binding site" evidence="15">
    <location>
        <position position="229"/>
    </location>
    <ligand>
        <name>Zn(2+)</name>
        <dbReference type="ChEBI" id="CHEBI:29105"/>
    </ligand>
</feature>
<dbReference type="FunFam" id="3.40.50.1220:FF:000038">
    <property type="entry name" value="NAD-dependent protein deacetylase sirtuin-6 isoform X2"/>
    <property type="match status" value="1"/>
</dbReference>
<evidence type="ECO:0000256" key="4">
    <source>
        <dbReference type="ARBA" id="ARBA00022679"/>
    </source>
</evidence>
<keyword evidence="5 15" id="KW-0479">Metal-binding</keyword>
<evidence type="ECO:0000259" key="17">
    <source>
        <dbReference type="PROSITE" id="PS50305"/>
    </source>
</evidence>
<reference evidence="18" key="1">
    <citation type="submission" date="2021-12" db="EMBL/GenBank/DDBJ databases">
        <authorList>
            <person name="King R."/>
        </authorList>
    </citation>
    <scope>NUCLEOTIDE SEQUENCE</scope>
</reference>
<protein>
    <recommendedName>
        <fullName evidence="2">protein acetyllysine N-acetyltransferase</fullName>
        <ecNumber evidence="2">2.3.1.286</ecNumber>
    </recommendedName>
    <alternativeName>
        <fullName evidence="10">Regulatory protein SIR2 homolog 7</fullName>
    </alternativeName>
    <alternativeName>
        <fullName evidence="9">SIR2-like protein 7</fullName>
    </alternativeName>
</protein>
<evidence type="ECO:0000256" key="9">
    <source>
        <dbReference type="ARBA" id="ARBA00041832"/>
    </source>
</evidence>
<comment type="catalytic activity">
    <reaction evidence="14">
        <text>N(6)-glutaryl-L-lysyl-[protein] + NAD(+) + H2O = 2''-O-glutaryl-ADP-D-ribose + nicotinamide + L-lysyl-[protein]</text>
        <dbReference type="Rhea" id="RHEA:47664"/>
        <dbReference type="Rhea" id="RHEA-COMP:9752"/>
        <dbReference type="Rhea" id="RHEA-COMP:11875"/>
        <dbReference type="ChEBI" id="CHEBI:15377"/>
        <dbReference type="ChEBI" id="CHEBI:17154"/>
        <dbReference type="ChEBI" id="CHEBI:29969"/>
        <dbReference type="ChEBI" id="CHEBI:57540"/>
        <dbReference type="ChEBI" id="CHEBI:87828"/>
        <dbReference type="ChEBI" id="CHEBI:87829"/>
    </reaction>
    <physiologicalReaction direction="left-to-right" evidence="14">
        <dbReference type="Rhea" id="RHEA:47665"/>
    </physiologicalReaction>
</comment>
<feature type="compositionally biased region" description="Polar residues" evidence="16">
    <location>
        <begin position="848"/>
        <end position="857"/>
    </location>
</feature>
<dbReference type="Proteomes" id="UP001152759">
    <property type="component" value="Chromosome 2"/>
</dbReference>
<dbReference type="GO" id="GO:0035861">
    <property type="term" value="C:site of double-strand break"/>
    <property type="evidence" value="ECO:0007669"/>
    <property type="project" value="UniProtKB-ARBA"/>
</dbReference>
<dbReference type="GO" id="GO:0046872">
    <property type="term" value="F:metal ion binding"/>
    <property type="evidence" value="ECO:0007669"/>
    <property type="project" value="UniProtKB-KW"/>
</dbReference>
<evidence type="ECO:0000256" key="6">
    <source>
        <dbReference type="ARBA" id="ARBA00022833"/>
    </source>
</evidence>
<evidence type="ECO:0000256" key="13">
    <source>
        <dbReference type="ARBA" id="ARBA00051399"/>
    </source>
</evidence>
<comment type="catalytic activity">
    <reaction evidence="13">
        <text>N(6)-propanoyl-L-lysyl-[protein] + NAD(+) + H2O = 3''-O-propanoyl-ADP-D-ribose + nicotinamide + L-lysyl-[protein]</text>
        <dbReference type="Rhea" id="RHEA:23500"/>
        <dbReference type="Rhea" id="RHEA-COMP:9752"/>
        <dbReference type="Rhea" id="RHEA-COMP:13758"/>
        <dbReference type="ChEBI" id="CHEBI:15377"/>
        <dbReference type="ChEBI" id="CHEBI:17154"/>
        <dbReference type="ChEBI" id="CHEBI:29969"/>
        <dbReference type="ChEBI" id="CHEBI:57540"/>
        <dbReference type="ChEBI" id="CHEBI:138019"/>
        <dbReference type="ChEBI" id="CHEBI:145015"/>
    </reaction>
    <physiologicalReaction direction="left-to-right" evidence="13">
        <dbReference type="Rhea" id="RHEA:23501"/>
    </physiologicalReaction>
</comment>
<evidence type="ECO:0000256" key="3">
    <source>
        <dbReference type="ARBA" id="ARBA00022553"/>
    </source>
</evidence>
<dbReference type="Gene3D" id="3.40.50.1220">
    <property type="entry name" value="TPP-binding domain"/>
    <property type="match status" value="1"/>
</dbReference>
<feature type="region of interest" description="Disordered" evidence="16">
    <location>
        <begin position="361"/>
        <end position="381"/>
    </location>
</feature>
<evidence type="ECO:0000256" key="15">
    <source>
        <dbReference type="PROSITE-ProRule" id="PRU00236"/>
    </source>
</evidence>
<feature type="binding site" evidence="15">
    <location>
        <position position="199"/>
    </location>
    <ligand>
        <name>Zn(2+)</name>
        <dbReference type="ChEBI" id="CHEBI:29105"/>
    </ligand>
</feature>
<evidence type="ECO:0000256" key="16">
    <source>
        <dbReference type="SAM" id="MobiDB-lite"/>
    </source>
</evidence>
<comment type="catalytic activity">
    <reaction evidence="12">
        <text>N(6)-succinyl-L-lysyl-[protein] + NAD(+) + H2O = 2''-O-succinyl-ADP-D-ribose + nicotinamide + L-lysyl-[protein]</text>
        <dbReference type="Rhea" id="RHEA:47668"/>
        <dbReference type="Rhea" id="RHEA-COMP:9752"/>
        <dbReference type="Rhea" id="RHEA-COMP:11877"/>
        <dbReference type="ChEBI" id="CHEBI:15377"/>
        <dbReference type="ChEBI" id="CHEBI:17154"/>
        <dbReference type="ChEBI" id="CHEBI:29969"/>
        <dbReference type="ChEBI" id="CHEBI:57540"/>
        <dbReference type="ChEBI" id="CHEBI:87830"/>
        <dbReference type="ChEBI" id="CHEBI:87832"/>
    </reaction>
    <physiologicalReaction direction="left-to-right" evidence="12">
        <dbReference type="Rhea" id="RHEA:47669"/>
    </physiologicalReaction>
</comment>
<evidence type="ECO:0000256" key="14">
    <source>
        <dbReference type="ARBA" id="ARBA00052763"/>
    </source>
</evidence>
<feature type="active site" description="Proton acceptor" evidence="15">
    <location>
        <position position="191"/>
    </location>
</feature>
<name>A0A9P0A1K8_BEMTA</name>
<evidence type="ECO:0000256" key="7">
    <source>
        <dbReference type="ARBA" id="ARBA00023027"/>
    </source>
</evidence>
<evidence type="ECO:0000313" key="19">
    <source>
        <dbReference type="Proteomes" id="UP001152759"/>
    </source>
</evidence>
<keyword evidence="6 15" id="KW-0862">Zinc</keyword>
<dbReference type="GO" id="GO:0097372">
    <property type="term" value="F:histone H3K18 deacetylase activity, NAD-dependent"/>
    <property type="evidence" value="ECO:0007669"/>
    <property type="project" value="TreeGrafter"/>
</dbReference>
<feature type="compositionally biased region" description="Basic residues" evidence="16">
    <location>
        <begin position="864"/>
        <end position="873"/>
    </location>
</feature>
<evidence type="ECO:0000313" key="18">
    <source>
        <dbReference type="EMBL" id="CAH0384354.1"/>
    </source>
</evidence>
<dbReference type="EMBL" id="OU963863">
    <property type="protein sequence ID" value="CAH0384354.1"/>
    <property type="molecule type" value="Genomic_DNA"/>
</dbReference>
<accession>A0A9P0A1K8</accession>
<keyword evidence="3" id="KW-0597">Phosphoprotein</keyword>
<dbReference type="SUPFAM" id="SSF52467">
    <property type="entry name" value="DHS-like NAD/FAD-binding domain"/>
    <property type="match status" value="1"/>
</dbReference>
<evidence type="ECO:0000256" key="11">
    <source>
        <dbReference type="ARBA" id="ARBA00050237"/>
    </source>
</evidence>
<feature type="region of interest" description="Disordered" evidence="16">
    <location>
        <begin position="443"/>
        <end position="462"/>
    </location>
</feature>
<dbReference type="KEGG" id="btab:109043606"/>
<organism evidence="18 19">
    <name type="scientific">Bemisia tabaci</name>
    <name type="common">Sweetpotato whitefly</name>
    <name type="synonym">Aleurodes tabaci</name>
    <dbReference type="NCBI Taxonomy" id="7038"/>
    <lineage>
        <taxon>Eukaryota</taxon>
        <taxon>Metazoa</taxon>
        <taxon>Ecdysozoa</taxon>
        <taxon>Arthropoda</taxon>
        <taxon>Hexapoda</taxon>
        <taxon>Insecta</taxon>
        <taxon>Pterygota</taxon>
        <taxon>Neoptera</taxon>
        <taxon>Paraneoptera</taxon>
        <taxon>Hemiptera</taxon>
        <taxon>Sternorrhyncha</taxon>
        <taxon>Aleyrodoidea</taxon>
        <taxon>Aleyrodidae</taxon>
        <taxon>Aleyrodinae</taxon>
        <taxon>Bemisia</taxon>
    </lineage>
</organism>
<evidence type="ECO:0000256" key="2">
    <source>
        <dbReference type="ARBA" id="ARBA00012928"/>
    </source>
</evidence>
<evidence type="ECO:0000256" key="12">
    <source>
        <dbReference type="ARBA" id="ARBA00051105"/>
    </source>
</evidence>
<dbReference type="Pfam" id="PF02146">
    <property type="entry name" value="SIR2"/>
    <property type="match status" value="1"/>
</dbReference>
<keyword evidence="4" id="KW-0808">Transferase</keyword>
<dbReference type="PANTHER" id="PTHR11085:SF1">
    <property type="entry name" value="NAD-DEPENDENT PROTEIN DEACETYLASE SIRTUIN-7"/>
    <property type="match status" value="1"/>
</dbReference>
<dbReference type="GO" id="GO:0070403">
    <property type="term" value="F:NAD+ binding"/>
    <property type="evidence" value="ECO:0007669"/>
    <property type="project" value="InterPro"/>
</dbReference>
<feature type="binding site" evidence="15">
    <location>
        <position position="232"/>
    </location>
    <ligand>
        <name>Zn(2+)</name>
        <dbReference type="ChEBI" id="CHEBI:29105"/>
    </ligand>
</feature>
<dbReference type="GO" id="GO:0000785">
    <property type="term" value="C:chromatin"/>
    <property type="evidence" value="ECO:0007669"/>
    <property type="project" value="UniProtKB-ARBA"/>
</dbReference>
<dbReference type="PROSITE" id="PS50305">
    <property type="entry name" value="SIRTUIN"/>
    <property type="match status" value="1"/>
</dbReference>
<dbReference type="GO" id="GO:0005634">
    <property type="term" value="C:nucleus"/>
    <property type="evidence" value="ECO:0007669"/>
    <property type="project" value="TreeGrafter"/>
</dbReference>
<feature type="binding site" evidence="15">
    <location>
        <position position="202"/>
    </location>
    <ligand>
        <name>Zn(2+)</name>
        <dbReference type="ChEBI" id="CHEBI:29105"/>
    </ligand>
</feature>
<evidence type="ECO:0000256" key="10">
    <source>
        <dbReference type="ARBA" id="ARBA00043038"/>
    </source>
</evidence>
<dbReference type="GO" id="GO:0140861">
    <property type="term" value="P:DNA repair-dependent chromatin remodeling"/>
    <property type="evidence" value="ECO:0007669"/>
    <property type="project" value="UniProtKB-ARBA"/>
</dbReference>
<evidence type="ECO:0000256" key="8">
    <source>
        <dbReference type="ARBA" id="ARBA00038170"/>
    </source>
</evidence>
<dbReference type="InterPro" id="IPR029035">
    <property type="entry name" value="DHS-like_NAD/FAD-binding_dom"/>
</dbReference>
<keyword evidence="19" id="KW-1185">Reference proteome</keyword>
<feature type="region of interest" description="Disordered" evidence="16">
    <location>
        <begin position="846"/>
        <end position="873"/>
    </location>
</feature>
<keyword evidence="7" id="KW-0520">NAD</keyword>